<dbReference type="GO" id="GO:0005634">
    <property type="term" value="C:nucleus"/>
    <property type="evidence" value="ECO:0000318"/>
    <property type="project" value="GO_Central"/>
</dbReference>
<dbReference type="InParanoid" id="A2FF28"/>
<dbReference type="VEuPathDB" id="TrichDB:TVAGG3_0223100"/>
<protein>
    <submittedName>
        <fullName evidence="3">Myb-like DNA-binding domain containing protein</fullName>
    </submittedName>
</protein>
<dbReference type="InterPro" id="IPR001005">
    <property type="entry name" value="SANT/Myb"/>
</dbReference>
<dbReference type="Proteomes" id="UP000001542">
    <property type="component" value="Unassembled WGS sequence"/>
</dbReference>
<dbReference type="PANTHER" id="PTHR45614:SF253">
    <property type="entry name" value="CHROMOSOME UNDETERMINED SCAFFOLD_38, WHOLE GENOME SHOTGUN SEQUENCE"/>
    <property type="match status" value="1"/>
</dbReference>
<dbReference type="GO" id="GO:0000978">
    <property type="term" value="F:RNA polymerase II cis-regulatory region sequence-specific DNA binding"/>
    <property type="evidence" value="ECO:0000318"/>
    <property type="project" value="GO_Central"/>
</dbReference>
<accession>A2FF28</accession>
<keyword evidence="3" id="KW-0238">DNA-binding</keyword>
<dbReference type="Gene3D" id="1.10.10.60">
    <property type="entry name" value="Homeodomain-like"/>
    <property type="match status" value="2"/>
</dbReference>
<dbReference type="AlphaFoldDB" id="A2FF28"/>
<name>A2FF28_TRIV3</name>
<dbReference type="SMR" id="A2FF28"/>
<dbReference type="InterPro" id="IPR050560">
    <property type="entry name" value="MYB_TF"/>
</dbReference>
<keyword evidence="4" id="KW-1185">Reference proteome</keyword>
<dbReference type="PROSITE" id="PS51294">
    <property type="entry name" value="HTH_MYB"/>
    <property type="match status" value="1"/>
</dbReference>
<dbReference type="OrthoDB" id="2143914at2759"/>
<dbReference type="GO" id="GO:0006355">
    <property type="term" value="P:regulation of DNA-templated transcription"/>
    <property type="evidence" value="ECO:0000318"/>
    <property type="project" value="GO_Central"/>
</dbReference>
<dbReference type="InterPro" id="IPR009057">
    <property type="entry name" value="Homeodomain-like_sf"/>
</dbReference>
<proteinExistence type="predicted"/>
<dbReference type="SMART" id="SM00717">
    <property type="entry name" value="SANT"/>
    <property type="match status" value="2"/>
</dbReference>
<dbReference type="GO" id="GO:0000981">
    <property type="term" value="F:DNA-binding transcription factor activity, RNA polymerase II-specific"/>
    <property type="evidence" value="ECO:0000318"/>
    <property type="project" value="GO_Central"/>
</dbReference>
<sequence length="206" mass="24421">MFPCNDMQPSTKRVRNHFSQEEDAQLLSLVSSFKKCEIDWDEISRIMKRNVRQCKDRYYNYLINTKQNIDFTNNELLRIIQLYSIIGPHWVKMSSFFEGRTDIDIKLAYKRLQRRKIATESSFQIYLSVNKDNQSALKKLCTKRFITRKASNKSSLEHDNAVLSKYGDVSHTNIQNSDEIEFILQEGPFIDEILNEEEFFNDFCEC</sequence>
<dbReference type="InterPro" id="IPR017930">
    <property type="entry name" value="Myb_dom"/>
</dbReference>
<gene>
    <name evidence="3" type="ORF">TVAG_277670</name>
</gene>
<reference evidence="3" key="1">
    <citation type="submission" date="2006-10" db="EMBL/GenBank/DDBJ databases">
        <authorList>
            <person name="Amadeo P."/>
            <person name="Zhao Q."/>
            <person name="Wortman J."/>
            <person name="Fraser-Liggett C."/>
            <person name="Carlton J."/>
        </authorList>
    </citation>
    <scope>NUCLEOTIDE SEQUENCE</scope>
    <source>
        <strain evidence="3">G3</strain>
    </source>
</reference>
<dbReference type="EMBL" id="DS113756">
    <property type="protein sequence ID" value="EAX96486.1"/>
    <property type="molecule type" value="Genomic_DNA"/>
</dbReference>
<evidence type="ECO:0000259" key="2">
    <source>
        <dbReference type="PROSITE" id="PS51294"/>
    </source>
</evidence>
<dbReference type="PROSITE" id="PS50090">
    <property type="entry name" value="MYB_LIKE"/>
    <property type="match status" value="1"/>
</dbReference>
<dbReference type="VEuPathDB" id="TrichDB:TVAG_277670"/>
<dbReference type="Pfam" id="PF00249">
    <property type="entry name" value="Myb_DNA-binding"/>
    <property type="match status" value="1"/>
</dbReference>
<dbReference type="CDD" id="cd00167">
    <property type="entry name" value="SANT"/>
    <property type="match status" value="1"/>
</dbReference>
<dbReference type="KEGG" id="tva:4754259"/>
<dbReference type="PANTHER" id="PTHR45614">
    <property type="entry name" value="MYB PROTEIN-RELATED"/>
    <property type="match status" value="1"/>
</dbReference>
<evidence type="ECO:0000313" key="3">
    <source>
        <dbReference type="EMBL" id="EAX96486.1"/>
    </source>
</evidence>
<dbReference type="RefSeq" id="XP_001309416.1">
    <property type="nucleotide sequence ID" value="XM_001309415.1"/>
</dbReference>
<reference evidence="3" key="2">
    <citation type="journal article" date="2007" name="Science">
        <title>Draft genome sequence of the sexually transmitted pathogen Trichomonas vaginalis.</title>
        <authorList>
            <person name="Carlton J.M."/>
            <person name="Hirt R.P."/>
            <person name="Silva J.C."/>
            <person name="Delcher A.L."/>
            <person name="Schatz M."/>
            <person name="Zhao Q."/>
            <person name="Wortman J.R."/>
            <person name="Bidwell S.L."/>
            <person name="Alsmark U.C.M."/>
            <person name="Besteiro S."/>
            <person name="Sicheritz-Ponten T."/>
            <person name="Noel C.J."/>
            <person name="Dacks J.B."/>
            <person name="Foster P.G."/>
            <person name="Simillion C."/>
            <person name="Van de Peer Y."/>
            <person name="Miranda-Saavedra D."/>
            <person name="Barton G.J."/>
            <person name="Westrop G.D."/>
            <person name="Mueller S."/>
            <person name="Dessi D."/>
            <person name="Fiori P.L."/>
            <person name="Ren Q."/>
            <person name="Paulsen I."/>
            <person name="Zhang H."/>
            <person name="Bastida-Corcuera F.D."/>
            <person name="Simoes-Barbosa A."/>
            <person name="Brown M.T."/>
            <person name="Hayes R.D."/>
            <person name="Mukherjee M."/>
            <person name="Okumura C.Y."/>
            <person name="Schneider R."/>
            <person name="Smith A.J."/>
            <person name="Vanacova S."/>
            <person name="Villalvazo M."/>
            <person name="Haas B.J."/>
            <person name="Pertea M."/>
            <person name="Feldblyum T.V."/>
            <person name="Utterback T.R."/>
            <person name="Shu C.L."/>
            <person name="Osoegawa K."/>
            <person name="de Jong P.J."/>
            <person name="Hrdy I."/>
            <person name="Horvathova L."/>
            <person name="Zubacova Z."/>
            <person name="Dolezal P."/>
            <person name="Malik S.B."/>
            <person name="Logsdon J.M. Jr."/>
            <person name="Henze K."/>
            <person name="Gupta A."/>
            <person name="Wang C.C."/>
            <person name="Dunne R.L."/>
            <person name="Upcroft J.A."/>
            <person name="Upcroft P."/>
            <person name="White O."/>
            <person name="Salzberg S.L."/>
            <person name="Tang P."/>
            <person name="Chiu C.-H."/>
            <person name="Lee Y.-S."/>
            <person name="Embley T.M."/>
            <person name="Coombs G.H."/>
            <person name="Mottram J.C."/>
            <person name="Tachezy J."/>
            <person name="Fraser-Liggett C.M."/>
            <person name="Johnson P.J."/>
        </authorList>
    </citation>
    <scope>NUCLEOTIDE SEQUENCE [LARGE SCALE GENOMIC DNA]</scope>
    <source>
        <strain evidence="3">G3</strain>
    </source>
</reference>
<evidence type="ECO:0000313" key="4">
    <source>
        <dbReference type="Proteomes" id="UP000001542"/>
    </source>
</evidence>
<evidence type="ECO:0000259" key="1">
    <source>
        <dbReference type="PROSITE" id="PS50090"/>
    </source>
</evidence>
<dbReference type="SUPFAM" id="SSF46689">
    <property type="entry name" value="Homeodomain-like"/>
    <property type="match status" value="1"/>
</dbReference>
<feature type="domain" description="Myb-like" evidence="1">
    <location>
        <begin position="10"/>
        <end position="62"/>
    </location>
</feature>
<feature type="domain" description="HTH myb-type" evidence="2">
    <location>
        <begin position="10"/>
        <end position="66"/>
    </location>
</feature>
<organism evidence="3 4">
    <name type="scientific">Trichomonas vaginalis (strain ATCC PRA-98 / G3)</name>
    <dbReference type="NCBI Taxonomy" id="412133"/>
    <lineage>
        <taxon>Eukaryota</taxon>
        <taxon>Metamonada</taxon>
        <taxon>Parabasalia</taxon>
        <taxon>Trichomonadida</taxon>
        <taxon>Trichomonadidae</taxon>
        <taxon>Trichomonas</taxon>
    </lineage>
</organism>
<dbReference type="STRING" id="5722.A2FF28"/>